<dbReference type="PIRSF" id="PIRSF016262">
    <property type="entry name" value="LPLase"/>
    <property type="match status" value="1"/>
</dbReference>
<feature type="site" description="Lowers pKa of active site Cys" evidence="5">
    <location>
        <position position="141"/>
    </location>
</feature>
<dbReference type="EC" id="2.3.1.181" evidence="5 6"/>
<dbReference type="RefSeq" id="WP_377457226.1">
    <property type="nucleotide sequence ID" value="NZ_JBHLUB010000001.1"/>
</dbReference>
<organism evidence="8 9">
    <name type="scientific">Micrococcoides hystricis</name>
    <dbReference type="NCBI Taxonomy" id="1572761"/>
    <lineage>
        <taxon>Bacteria</taxon>
        <taxon>Bacillati</taxon>
        <taxon>Actinomycetota</taxon>
        <taxon>Actinomycetes</taxon>
        <taxon>Micrococcales</taxon>
        <taxon>Micrococcaceae</taxon>
        <taxon>Micrococcoides</taxon>
    </lineage>
</organism>
<comment type="function">
    <text evidence="4 5 6">Catalyzes the transfer of endogenously produced octanoic acid from octanoyl-acyl-carrier-protein onto the lipoyl domains of lipoate-dependent enzymes. Lipoyl-ACP can also act as a substrate although octanoyl-ACP is likely to be the physiological substrate.</text>
</comment>
<feature type="active site" description="Acyl-thioester intermediate" evidence="5">
    <location>
        <position position="175"/>
    </location>
</feature>
<dbReference type="EMBL" id="JBHLUB010000001">
    <property type="protein sequence ID" value="MFC0580857.1"/>
    <property type="molecule type" value="Genomic_DNA"/>
</dbReference>
<name>A0ABV6P6V0_9MICC</name>
<reference evidence="8 9" key="1">
    <citation type="submission" date="2024-09" db="EMBL/GenBank/DDBJ databases">
        <authorList>
            <person name="Sun Q."/>
            <person name="Mori K."/>
        </authorList>
    </citation>
    <scope>NUCLEOTIDE SEQUENCE [LARGE SCALE GENOMIC DNA]</scope>
    <source>
        <strain evidence="8 9">NCAIM B.02604</strain>
    </source>
</reference>
<evidence type="ECO:0000256" key="3">
    <source>
        <dbReference type="ARBA" id="ARBA00023315"/>
    </source>
</evidence>
<dbReference type="PROSITE" id="PS51733">
    <property type="entry name" value="BPL_LPL_CATALYTIC"/>
    <property type="match status" value="1"/>
</dbReference>
<dbReference type="Proteomes" id="UP001589862">
    <property type="component" value="Unassembled WGS sequence"/>
</dbReference>
<dbReference type="Gene3D" id="3.30.930.10">
    <property type="entry name" value="Bira Bifunctional Protein, Domain 2"/>
    <property type="match status" value="1"/>
</dbReference>
<evidence type="ECO:0000256" key="5">
    <source>
        <dbReference type="HAMAP-Rule" id="MF_00013"/>
    </source>
</evidence>
<feature type="binding site" evidence="5">
    <location>
        <begin position="72"/>
        <end position="79"/>
    </location>
    <ligand>
        <name>substrate</name>
    </ligand>
</feature>
<evidence type="ECO:0000259" key="7">
    <source>
        <dbReference type="PROSITE" id="PS51733"/>
    </source>
</evidence>
<sequence length="221" mass="24124">MKLNFEVLGLEPNYVDYQQAWQLQQQTHQAVLDGKADNTVYLLEHASVYTAGKRTEPEDLPTDGSAVVNVDRGGKLTWHGPGQLVGYPIVRLKSRGHVRAYVDYLERALMKVIGDYGIHTVQIPERSGVWVPADENGPDRKIAAIGLRVHKNVCMHGFALNCSNSLEPYEHVIACGITDAGTTTISAEAGRIITPTDVLPAIKEALNVGAEEHIADAVVFS</sequence>
<keyword evidence="2 5" id="KW-0808">Transferase</keyword>
<dbReference type="PANTHER" id="PTHR10993:SF7">
    <property type="entry name" value="LIPOYLTRANSFERASE 2, MITOCHONDRIAL-RELATED"/>
    <property type="match status" value="1"/>
</dbReference>
<evidence type="ECO:0000256" key="4">
    <source>
        <dbReference type="ARBA" id="ARBA00024732"/>
    </source>
</evidence>
<keyword evidence="5" id="KW-0963">Cytoplasm</keyword>
<comment type="pathway">
    <text evidence="1 5 6">Protein modification; protein lipoylation via endogenous pathway; protein N(6)-(lipoyl)lysine from octanoyl-[acyl-carrier-protein]: step 1/2.</text>
</comment>
<dbReference type="GO" id="GO:0033819">
    <property type="term" value="F:lipoyl(octanoyl) transferase activity"/>
    <property type="evidence" value="ECO:0007669"/>
    <property type="project" value="UniProtKB-EC"/>
</dbReference>
<dbReference type="NCBIfam" id="NF010925">
    <property type="entry name" value="PRK14345.1"/>
    <property type="match status" value="1"/>
</dbReference>
<keyword evidence="3 5" id="KW-0012">Acyltransferase</keyword>
<proteinExistence type="inferred from homology"/>
<gene>
    <name evidence="5 8" type="primary">lipB</name>
    <name evidence="8" type="ORF">ACFFFR_00430</name>
</gene>
<evidence type="ECO:0000256" key="1">
    <source>
        <dbReference type="ARBA" id="ARBA00004821"/>
    </source>
</evidence>
<comment type="miscellaneous">
    <text evidence="5">In the reaction, the free carboxyl group of octanoic acid is attached via an amide linkage to the epsilon-amino group of a specific lysine residue of lipoyl domains of lipoate-dependent enzymes.</text>
</comment>
<feature type="binding site" evidence="5">
    <location>
        <begin position="157"/>
        <end position="159"/>
    </location>
    <ligand>
        <name>substrate</name>
    </ligand>
</feature>
<feature type="domain" description="BPL/LPL catalytic" evidence="7">
    <location>
        <begin position="34"/>
        <end position="214"/>
    </location>
</feature>
<dbReference type="NCBIfam" id="TIGR00214">
    <property type="entry name" value="lipB"/>
    <property type="match status" value="1"/>
</dbReference>
<dbReference type="PROSITE" id="PS01313">
    <property type="entry name" value="LIPB"/>
    <property type="match status" value="1"/>
</dbReference>
<dbReference type="CDD" id="cd16444">
    <property type="entry name" value="LipB"/>
    <property type="match status" value="1"/>
</dbReference>
<comment type="caution">
    <text evidence="8">The sequence shown here is derived from an EMBL/GenBank/DDBJ whole genome shotgun (WGS) entry which is preliminary data.</text>
</comment>
<evidence type="ECO:0000313" key="9">
    <source>
        <dbReference type="Proteomes" id="UP001589862"/>
    </source>
</evidence>
<comment type="subcellular location">
    <subcellularLocation>
        <location evidence="5">Cytoplasm</location>
    </subcellularLocation>
</comment>
<accession>A0ABV6P6V0</accession>
<evidence type="ECO:0000256" key="6">
    <source>
        <dbReference type="PIRNR" id="PIRNR016262"/>
    </source>
</evidence>
<dbReference type="Pfam" id="PF21948">
    <property type="entry name" value="LplA-B_cat"/>
    <property type="match status" value="1"/>
</dbReference>
<keyword evidence="9" id="KW-1185">Reference proteome</keyword>
<evidence type="ECO:0000313" key="8">
    <source>
        <dbReference type="EMBL" id="MFC0580857.1"/>
    </source>
</evidence>
<evidence type="ECO:0000256" key="2">
    <source>
        <dbReference type="ARBA" id="ARBA00022679"/>
    </source>
</evidence>
<dbReference type="SUPFAM" id="SSF55681">
    <property type="entry name" value="Class II aaRS and biotin synthetases"/>
    <property type="match status" value="1"/>
</dbReference>
<dbReference type="InterPro" id="IPR020605">
    <property type="entry name" value="Octanoyltransferase_CS"/>
</dbReference>
<dbReference type="PANTHER" id="PTHR10993">
    <property type="entry name" value="OCTANOYLTRANSFERASE"/>
    <property type="match status" value="1"/>
</dbReference>
<dbReference type="InterPro" id="IPR004143">
    <property type="entry name" value="BPL_LPL_catalytic"/>
</dbReference>
<comment type="similarity">
    <text evidence="5 6">Belongs to the LipB family.</text>
</comment>
<dbReference type="InterPro" id="IPR000544">
    <property type="entry name" value="Octanoyltransferase"/>
</dbReference>
<dbReference type="InterPro" id="IPR045864">
    <property type="entry name" value="aa-tRNA-synth_II/BPL/LPL"/>
</dbReference>
<comment type="catalytic activity">
    <reaction evidence="5 6">
        <text>octanoyl-[ACP] + L-lysyl-[protein] = N(6)-octanoyl-L-lysyl-[protein] + holo-[ACP] + H(+)</text>
        <dbReference type="Rhea" id="RHEA:17665"/>
        <dbReference type="Rhea" id="RHEA-COMP:9636"/>
        <dbReference type="Rhea" id="RHEA-COMP:9685"/>
        <dbReference type="Rhea" id="RHEA-COMP:9752"/>
        <dbReference type="Rhea" id="RHEA-COMP:9928"/>
        <dbReference type="ChEBI" id="CHEBI:15378"/>
        <dbReference type="ChEBI" id="CHEBI:29969"/>
        <dbReference type="ChEBI" id="CHEBI:64479"/>
        <dbReference type="ChEBI" id="CHEBI:78463"/>
        <dbReference type="ChEBI" id="CHEBI:78809"/>
        <dbReference type="EC" id="2.3.1.181"/>
    </reaction>
</comment>
<protein>
    <recommendedName>
        <fullName evidence="5 6">Octanoyltransferase</fullName>
        <ecNumber evidence="5 6">2.3.1.181</ecNumber>
    </recommendedName>
    <alternativeName>
        <fullName evidence="5">Lipoate-protein ligase B</fullName>
    </alternativeName>
    <alternativeName>
        <fullName evidence="5">Lipoyl/octanoyl transferase</fullName>
    </alternativeName>
    <alternativeName>
        <fullName evidence="5">Octanoyl-[acyl-carrier-protein]-protein N-octanoyltransferase</fullName>
    </alternativeName>
</protein>
<dbReference type="HAMAP" id="MF_00013">
    <property type="entry name" value="LipB"/>
    <property type="match status" value="1"/>
</dbReference>
<feature type="binding site" evidence="5">
    <location>
        <begin position="144"/>
        <end position="146"/>
    </location>
    <ligand>
        <name>substrate</name>
    </ligand>
</feature>